<comment type="caution">
    <text evidence="1">The sequence shown here is derived from an EMBL/GenBank/DDBJ whole genome shotgun (WGS) entry which is preliminary data.</text>
</comment>
<protein>
    <submittedName>
        <fullName evidence="1">Uncharacterized protein</fullName>
    </submittedName>
</protein>
<name>A0ABT3G498_9BACT</name>
<accession>A0ABT3G498</accession>
<keyword evidence="2" id="KW-1185">Reference proteome</keyword>
<sequence length="67" mass="7895">MKRFEVHLIGEDKWKEVMAESFTITDTDPKEIHFEGSRPHVVYYLHALRQPVTELPARNSPLPVRHN</sequence>
<organism evidence="1 2">
    <name type="scientific">Luteolibacter rhizosphaerae</name>
    <dbReference type="NCBI Taxonomy" id="2989719"/>
    <lineage>
        <taxon>Bacteria</taxon>
        <taxon>Pseudomonadati</taxon>
        <taxon>Verrucomicrobiota</taxon>
        <taxon>Verrucomicrobiia</taxon>
        <taxon>Verrucomicrobiales</taxon>
        <taxon>Verrucomicrobiaceae</taxon>
        <taxon>Luteolibacter</taxon>
    </lineage>
</organism>
<evidence type="ECO:0000313" key="2">
    <source>
        <dbReference type="Proteomes" id="UP001165653"/>
    </source>
</evidence>
<dbReference type="RefSeq" id="WP_264514202.1">
    <property type="nucleotide sequence ID" value="NZ_JAPDDR010000006.1"/>
</dbReference>
<proteinExistence type="predicted"/>
<reference evidence="1" key="1">
    <citation type="submission" date="2022-10" db="EMBL/GenBank/DDBJ databases">
        <title>Luteolibacter sp. GHJ8, whole genome shotgun sequencing project.</title>
        <authorList>
            <person name="Zhao G."/>
            <person name="Shen L."/>
        </authorList>
    </citation>
    <scope>NUCLEOTIDE SEQUENCE</scope>
    <source>
        <strain evidence="1">GHJ8</strain>
    </source>
</reference>
<dbReference type="Proteomes" id="UP001165653">
    <property type="component" value="Unassembled WGS sequence"/>
</dbReference>
<dbReference type="EMBL" id="JAPDDR010000006">
    <property type="protein sequence ID" value="MCW1914666.1"/>
    <property type="molecule type" value="Genomic_DNA"/>
</dbReference>
<evidence type="ECO:0000313" key="1">
    <source>
        <dbReference type="EMBL" id="MCW1914666.1"/>
    </source>
</evidence>
<gene>
    <name evidence="1" type="ORF">OJ996_13850</name>
</gene>